<dbReference type="InterPro" id="IPR002347">
    <property type="entry name" value="SDR_fam"/>
</dbReference>
<dbReference type="Gene3D" id="3.40.50.720">
    <property type="entry name" value="NAD(P)-binding Rossmann-like Domain"/>
    <property type="match status" value="1"/>
</dbReference>
<dbReference type="PRINTS" id="PR00081">
    <property type="entry name" value="GDHRDH"/>
</dbReference>
<feature type="chain" id="PRO_5031537937" description="Protochlorophyllide reductase" evidence="2">
    <location>
        <begin position="24"/>
        <end position="374"/>
    </location>
</feature>
<protein>
    <recommendedName>
        <fullName evidence="4">Protochlorophyllide reductase</fullName>
    </recommendedName>
</protein>
<organism evidence="3">
    <name type="scientific">Hemiselmis tepida</name>
    <dbReference type="NCBI Taxonomy" id="464990"/>
    <lineage>
        <taxon>Eukaryota</taxon>
        <taxon>Cryptophyceae</taxon>
        <taxon>Cryptomonadales</taxon>
        <taxon>Hemiselmidaceae</taxon>
        <taxon>Hemiselmis</taxon>
    </lineage>
</organism>
<accession>A0A7S0YKW7</accession>
<dbReference type="InterPro" id="IPR036291">
    <property type="entry name" value="NAD(P)-bd_dom_sf"/>
</dbReference>
<evidence type="ECO:0000313" key="3">
    <source>
        <dbReference type="EMBL" id="CAD8781355.1"/>
    </source>
</evidence>
<evidence type="ECO:0008006" key="4">
    <source>
        <dbReference type="Google" id="ProtNLM"/>
    </source>
</evidence>
<dbReference type="CDD" id="cd05327">
    <property type="entry name" value="retinol-DH_like_SDR_c_like"/>
    <property type="match status" value="1"/>
</dbReference>
<reference evidence="3" key="1">
    <citation type="submission" date="2021-01" db="EMBL/GenBank/DDBJ databases">
        <authorList>
            <person name="Corre E."/>
            <person name="Pelletier E."/>
            <person name="Niang G."/>
            <person name="Scheremetjew M."/>
            <person name="Finn R."/>
            <person name="Kale V."/>
            <person name="Holt S."/>
            <person name="Cochrane G."/>
            <person name="Meng A."/>
            <person name="Brown T."/>
            <person name="Cohen L."/>
        </authorList>
    </citation>
    <scope>NUCLEOTIDE SEQUENCE</scope>
    <source>
        <strain evidence="3">CCMP443</strain>
    </source>
</reference>
<evidence type="ECO:0000256" key="1">
    <source>
        <dbReference type="ARBA" id="ARBA00023002"/>
    </source>
</evidence>
<dbReference type="AlphaFoldDB" id="A0A7S0YKW7"/>
<keyword evidence="1" id="KW-0560">Oxidoreductase</keyword>
<evidence type="ECO:0000256" key="2">
    <source>
        <dbReference type="SAM" id="SignalP"/>
    </source>
</evidence>
<dbReference type="GO" id="GO:0016491">
    <property type="term" value="F:oxidoreductase activity"/>
    <property type="evidence" value="ECO:0007669"/>
    <property type="project" value="UniProtKB-KW"/>
</dbReference>
<dbReference type="PANTHER" id="PTHR43157">
    <property type="entry name" value="PHOSPHATIDYLINOSITOL-GLYCAN BIOSYNTHESIS CLASS F PROTEIN-RELATED"/>
    <property type="match status" value="1"/>
</dbReference>
<dbReference type="SUPFAM" id="SSF51735">
    <property type="entry name" value="NAD(P)-binding Rossmann-fold domains"/>
    <property type="match status" value="1"/>
</dbReference>
<name>A0A7S0YKW7_9CRYP</name>
<sequence length="374" mass="39670">MMQGRALRIVTCVALFPIACSFAVPSPLARLSKTMVPASGSRSMSDCAAPLSPTMALGKKSTAKDVIDAFNPDLKGKVAVVTGGNSGIGIETVKALASAGARVVLCSRSVEAGEKAVKDYVKASEGREIQGGYSVPSADVRVLPLDLADLASVDELVKQLEGEDRIDYLVLNAGVMAGPKGATKQGFERQIGTNHFGHFHLTQKLLPRLKAQQDPSRIVLVASTAHQTGKLDLSDLNYQKGRTYTPWGAYGQSKLANILHAKGLQDRLKGTKVTATCLHPGVIATPLWRDTTSILSKFIVPLFIRDKSPQQGAATTVFACLADAAEVGGQYLDDCKVATPKKNALSVEDRDGLWEATERILAEATGEKEAVGAE</sequence>
<dbReference type="Pfam" id="PF00106">
    <property type="entry name" value="adh_short"/>
    <property type="match status" value="1"/>
</dbReference>
<keyword evidence="2" id="KW-0732">Signal</keyword>
<gene>
    <name evidence="3" type="ORF">HTEP1355_LOCUS2358</name>
</gene>
<proteinExistence type="predicted"/>
<feature type="signal peptide" evidence="2">
    <location>
        <begin position="1"/>
        <end position="23"/>
    </location>
</feature>
<dbReference type="PANTHER" id="PTHR43157:SF31">
    <property type="entry name" value="PHOSPHATIDYLINOSITOL-GLYCAN BIOSYNTHESIS CLASS F PROTEIN"/>
    <property type="match status" value="1"/>
</dbReference>
<dbReference type="EMBL" id="HBFN01003940">
    <property type="protein sequence ID" value="CAD8781355.1"/>
    <property type="molecule type" value="Transcribed_RNA"/>
</dbReference>